<evidence type="ECO:0000259" key="2">
    <source>
        <dbReference type="Pfam" id="PF05065"/>
    </source>
</evidence>
<dbReference type="Pfam" id="PF05065">
    <property type="entry name" value="Phage_capsid"/>
    <property type="match status" value="1"/>
</dbReference>
<sequence length="280" mass="29620">MTILTTGTADYPWRPDSTFFAPTDAVPSALLLQTTTVAGSIEGDTPSVRVAFVKDAESADYVAEGTPIESDEPDLDEVVLNAKRITRLVTLSTQQYRQTETATQVSQSVARDLVQKADNAFLGDSLSDPSTGLLNVDGVIDGGEVVDNLDVLVDLIAELENNGAQPSAIIVDPLTWASLRKLKKGGDEINASLLGAGVTDARPLLLSLPVLRSRWLPAGTGLVADRSQIVSAVGPVEVAVSEHAAFASHAVQMRATWSVGWTVVRPDRLGKFTVEGDLGS</sequence>
<dbReference type="SUPFAM" id="SSF56563">
    <property type="entry name" value="Major capsid protein gp5"/>
    <property type="match status" value="1"/>
</dbReference>
<organism evidence="3 4">
    <name type="scientific">Mycolicibacter nonchromogenicus</name>
    <name type="common">Mycobacterium nonchromogenicum</name>
    <dbReference type="NCBI Taxonomy" id="1782"/>
    <lineage>
        <taxon>Bacteria</taxon>
        <taxon>Bacillati</taxon>
        <taxon>Actinomycetota</taxon>
        <taxon>Actinomycetes</taxon>
        <taxon>Mycobacteriales</taxon>
        <taxon>Mycobacteriaceae</taxon>
        <taxon>Mycolicibacter</taxon>
    </lineage>
</organism>
<dbReference type="NCBIfam" id="TIGR01554">
    <property type="entry name" value="major_cap_HK97"/>
    <property type="match status" value="1"/>
</dbReference>
<comment type="caution">
    <text evidence="3">The sequence shown here is derived from an EMBL/GenBank/DDBJ whole genome shotgun (WGS) entry which is preliminary data.</text>
</comment>
<evidence type="ECO:0000313" key="4">
    <source>
        <dbReference type="Proteomes" id="UP000193108"/>
    </source>
</evidence>
<dbReference type="InterPro" id="IPR024455">
    <property type="entry name" value="Phage_capsid"/>
</dbReference>
<dbReference type="Proteomes" id="UP000193108">
    <property type="component" value="Unassembled WGS sequence"/>
</dbReference>
<dbReference type="AlphaFoldDB" id="A0A1X1ZK12"/>
<reference evidence="3 4" key="1">
    <citation type="submission" date="2016-01" db="EMBL/GenBank/DDBJ databases">
        <title>The new phylogeny of the genus Mycobacterium.</title>
        <authorList>
            <person name="Tarcisio F."/>
            <person name="Conor M."/>
            <person name="Antonella G."/>
            <person name="Elisabetta G."/>
            <person name="Giulia F.S."/>
            <person name="Sara T."/>
            <person name="Anna F."/>
            <person name="Clotilde B."/>
            <person name="Roberto B."/>
            <person name="Veronica D.S."/>
            <person name="Fabio R."/>
            <person name="Monica P."/>
            <person name="Olivier J."/>
            <person name="Enrico T."/>
            <person name="Nicola S."/>
        </authorList>
    </citation>
    <scope>NUCLEOTIDE SEQUENCE [LARGE SCALE GENOMIC DNA]</scope>
    <source>
        <strain evidence="3 4">DSM 44164</strain>
    </source>
</reference>
<accession>A0A1X1ZK12</accession>
<name>A0A1X1ZK12_MYCNO</name>
<gene>
    <name evidence="3" type="ORF">AWC18_04155</name>
</gene>
<feature type="domain" description="Phage capsid-like C-terminal" evidence="2">
    <location>
        <begin position="43"/>
        <end position="269"/>
    </location>
</feature>
<keyword evidence="4" id="KW-1185">Reference proteome</keyword>
<proteinExistence type="predicted"/>
<dbReference type="EMBL" id="LQPI01000027">
    <property type="protein sequence ID" value="ORW23670.1"/>
    <property type="molecule type" value="Genomic_DNA"/>
</dbReference>
<protein>
    <submittedName>
        <fullName evidence="3">Major capsid protein</fullName>
    </submittedName>
</protein>
<comment type="subcellular location">
    <subcellularLocation>
        <location evidence="1">Virion</location>
    </subcellularLocation>
</comment>
<dbReference type="RefSeq" id="WP_085137807.1">
    <property type="nucleotide sequence ID" value="NZ_LQPI01000027.1"/>
</dbReference>
<dbReference type="Gene3D" id="3.30.2320.10">
    <property type="entry name" value="hypothetical protein PF0899 domain"/>
    <property type="match status" value="1"/>
</dbReference>
<dbReference type="Gene3D" id="3.30.2400.10">
    <property type="entry name" value="Major capsid protein gp5"/>
    <property type="match status" value="1"/>
</dbReference>
<evidence type="ECO:0000256" key="1">
    <source>
        <dbReference type="ARBA" id="ARBA00004328"/>
    </source>
</evidence>
<evidence type="ECO:0000313" key="3">
    <source>
        <dbReference type="EMBL" id="ORW23670.1"/>
    </source>
</evidence>
<dbReference type="InterPro" id="IPR054612">
    <property type="entry name" value="Phage_capsid-like_C"/>
</dbReference>